<dbReference type="WBParaSite" id="ALUE_0002294101-mRNA-1">
    <property type="protein sequence ID" value="ALUE_0002294101-mRNA-1"/>
    <property type="gene ID" value="ALUE_0002294101"/>
</dbReference>
<proteinExistence type="predicted"/>
<organism evidence="1 2">
    <name type="scientific">Ascaris lumbricoides</name>
    <name type="common">Giant roundworm</name>
    <dbReference type="NCBI Taxonomy" id="6252"/>
    <lineage>
        <taxon>Eukaryota</taxon>
        <taxon>Metazoa</taxon>
        <taxon>Ecdysozoa</taxon>
        <taxon>Nematoda</taxon>
        <taxon>Chromadorea</taxon>
        <taxon>Rhabditida</taxon>
        <taxon>Spirurina</taxon>
        <taxon>Ascaridomorpha</taxon>
        <taxon>Ascaridoidea</taxon>
        <taxon>Ascarididae</taxon>
        <taxon>Ascaris</taxon>
    </lineage>
</organism>
<dbReference type="Proteomes" id="UP000036681">
    <property type="component" value="Unplaced"/>
</dbReference>
<reference evidence="2" key="1">
    <citation type="submission" date="2017-02" db="UniProtKB">
        <authorList>
            <consortium name="WormBaseParasite"/>
        </authorList>
    </citation>
    <scope>IDENTIFICATION</scope>
</reference>
<accession>A0A0M3IW13</accession>
<evidence type="ECO:0000313" key="2">
    <source>
        <dbReference type="WBParaSite" id="ALUE_0002294101-mRNA-1"/>
    </source>
</evidence>
<sequence length="47" mass="5600">MLRYLNRDDIERRNEAESVDDATEDWKKKAEMLRFALLENLVNTISS</sequence>
<protein>
    <submittedName>
        <fullName evidence="2">Tnp_DNA_bind domain-containing protein</fullName>
    </submittedName>
</protein>
<evidence type="ECO:0000313" key="1">
    <source>
        <dbReference type="Proteomes" id="UP000036681"/>
    </source>
</evidence>
<keyword evidence="1" id="KW-1185">Reference proteome</keyword>
<name>A0A0M3IW13_ASCLU</name>
<dbReference type="AlphaFoldDB" id="A0A0M3IW13"/>